<dbReference type="PANTHER" id="PTHR46112">
    <property type="entry name" value="AMINOPEPTIDASE"/>
    <property type="match status" value="1"/>
</dbReference>
<dbReference type="InterPro" id="IPR000994">
    <property type="entry name" value="Pept_M24"/>
</dbReference>
<keyword evidence="4" id="KW-1185">Reference proteome</keyword>
<feature type="domain" description="Creatinase N-terminal" evidence="2">
    <location>
        <begin position="30"/>
        <end position="174"/>
    </location>
</feature>
<dbReference type="EMBL" id="CP060490">
    <property type="protein sequence ID" value="QNL45319.1"/>
    <property type="molecule type" value="Genomic_DNA"/>
</dbReference>
<protein>
    <submittedName>
        <fullName evidence="3">Aminopeptidase P family protein</fullName>
    </submittedName>
</protein>
<dbReference type="Proteomes" id="UP000515960">
    <property type="component" value="Chromosome"/>
</dbReference>
<dbReference type="SUPFAM" id="SSF55920">
    <property type="entry name" value="Creatinase/aminopeptidase"/>
    <property type="match status" value="1"/>
</dbReference>
<keyword evidence="3" id="KW-0645">Protease</keyword>
<dbReference type="Pfam" id="PF00557">
    <property type="entry name" value="Peptidase_M24"/>
    <property type="match status" value="1"/>
</dbReference>
<dbReference type="AlphaFoldDB" id="A0A7G9B6Y8"/>
<evidence type="ECO:0000259" key="1">
    <source>
        <dbReference type="Pfam" id="PF00557"/>
    </source>
</evidence>
<dbReference type="InterPro" id="IPR050659">
    <property type="entry name" value="Peptidase_M24B"/>
</dbReference>
<evidence type="ECO:0000313" key="3">
    <source>
        <dbReference type="EMBL" id="QNL45319.1"/>
    </source>
</evidence>
<evidence type="ECO:0000313" key="4">
    <source>
        <dbReference type="Proteomes" id="UP000515960"/>
    </source>
</evidence>
<accession>A0A7G9B6Y8</accession>
<dbReference type="Pfam" id="PF01321">
    <property type="entry name" value="Creatinase_N"/>
    <property type="match status" value="1"/>
</dbReference>
<feature type="domain" description="Peptidase M24" evidence="1">
    <location>
        <begin position="182"/>
        <end position="387"/>
    </location>
</feature>
<sequence length="404" mass="45020">MSQNQLGTALGAQGVDWEVRIDYDRMRRERLERLTDAVDESGIDALFVFRLEATRYVTSFRSHDWPMAHWGMAAVIMPRGGDYTFYTLDYVHAKARMPWLGDHLTDVTCRGLDVPGGAMDWALSAKKRLYDQGIEPKVIAVDAWSPALYEALPKVFPGVTFVDGQSIMMKARMIKTQDEISCLRMAYEITMAGMAACTEFLRPGRKECEVLAEAFKAMYYYGSEWSQCSNIVCSGPYTAPYRRFTSDRIIGYGDPVIIDIGGRFNGYWGDFTRTWICGRGAKPSRELKAEHMKCYTALKNAEQACKPGNTTRDVALACGDSFILGSSLGHGLGISANEQPLLGTYKGVIEPENAVTLQPGMVFSIEPYSGTPGIGGIRLEDNVIITEDGCEVLSTYPFEERFFD</sequence>
<keyword evidence="3" id="KW-0378">Hydrolase</keyword>
<dbReference type="Gene3D" id="3.90.230.10">
    <property type="entry name" value="Creatinase/methionine aminopeptidase superfamily"/>
    <property type="match status" value="1"/>
</dbReference>
<proteinExistence type="predicted"/>
<keyword evidence="3" id="KW-0031">Aminopeptidase</keyword>
<evidence type="ECO:0000259" key="2">
    <source>
        <dbReference type="Pfam" id="PF01321"/>
    </source>
</evidence>
<reference evidence="3 4" key="1">
    <citation type="submission" date="2020-08" db="EMBL/GenBank/DDBJ databases">
        <authorList>
            <person name="Liu C."/>
            <person name="Sun Q."/>
        </authorList>
    </citation>
    <scope>NUCLEOTIDE SEQUENCE [LARGE SCALE GENOMIC DNA]</scope>
    <source>
        <strain evidence="3 4">NSJ-62</strain>
    </source>
</reference>
<dbReference type="PANTHER" id="PTHR46112:SF2">
    <property type="entry name" value="XAA-PRO AMINOPEPTIDASE P-RELATED"/>
    <property type="match status" value="1"/>
</dbReference>
<organism evidence="3 4">
    <name type="scientific">Oscillibacter hominis</name>
    <dbReference type="NCBI Taxonomy" id="2763056"/>
    <lineage>
        <taxon>Bacteria</taxon>
        <taxon>Bacillati</taxon>
        <taxon>Bacillota</taxon>
        <taxon>Clostridia</taxon>
        <taxon>Eubacteriales</taxon>
        <taxon>Oscillospiraceae</taxon>
        <taxon>Oscillibacter</taxon>
    </lineage>
</organism>
<dbReference type="GO" id="GO:0008235">
    <property type="term" value="F:metalloexopeptidase activity"/>
    <property type="evidence" value="ECO:0007669"/>
    <property type="project" value="UniProtKB-ARBA"/>
</dbReference>
<dbReference type="CDD" id="cd01066">
    <property type="entry name" value="APP_MetAP"/>
    <property type="match status" value="1"/>
</dbReference>
<dbReference type="InterPro" id="IPR001714">
    <property type="entry name" value="Pept_M24_MAP"/>
</dbReference>
<dbReference type="RefSeq" id="WP_187333772.1">
    <property type="nucleotide sequence ID" value="NZ_CP060490.1"/>
</dbReference>
<dbReference type="PRINTS" id="PR00599">
    <property type="entry name" value="MAPEPTIDASE"/>
</dbReference>
<dbReference type="KEGG" id="ohi:H8790_04700"/>
<dbReference type="InterPro" id="IPR036005">
    <property type="entry name" value="Creatinase/aminopeptidase-like"/>
</dbReference>
<dbReference type="GO" id="GO:0004177">
    <property type="term" value="F:aminopeptidase activity"/>
    <property type="evidence" value="ECO:0007669"/>
    <property type="project" value="UniProtKB-KW"/>
</dbReference>
<dbReference type="InterPro" id="IPR000587">
    <property type="entry name" value="Creatinase_N"/>
</dbReference>
<gene>
    <name evidence="3" type="ORF">H8790_04700</name>
</gene>
<name>A0A7G9B6Y8_9FIRM</name>
<dbReference type="Gene3D" id="3.40.350.10">
    <property type="entry name" value="Creatinase/prolidase N-terminal domain"/>
    <property type="match status" value="1"/>
</dbReference>
<dbReference type="InterPro" id="IPR029149">
    <property type="entry name" value="Creatin/AminoP/Spt16_N"/>
</dbReference>
<dbReference type="SUPFAM" id="SSF53092">
    <property type="entry name" value="Creatinase/prolidase N-terminal domain"/>
    <property type="match status" value="1"/>
</dbReference>